<dbReference type="GO" id="GO:0005634">
    <property type="term" value="C:nucleus"/>
    <property type="evidence" value="ECO:0000318"/>
    <property type="project" value="GO_Central"/>
</dbReference>
<feature type="compositionally biased region" description="Acidic residues" evidence="3">
    <location>
        <begin position="61"/>
        <end position="78"/>
    </location>
</feature>
<feature type="region of interest" description="Disordered" evidence="3">
    <location>
        <begin position="144"/>
        <end position="213"/>
    </location>
</feature>
<dbReference type="GO" id="GO:0031507">
    <property type="term" value="P:heterochromatin formation"/>
    <property type="evidence" value="ECO:0007669"/>
    <property type="project" value="InterPro"/>
</dbReference>
<dbReference type="Gene3D" id="2.40.50.40">
    <property type="match status" value="1"/>
</dbReference>
<dbReference type="GO" id="GO:0043565">
    <property type="term" value="F:sequence-specific DNA binding"/>
    <property type="evidence" value="ECO:0000318"/>
    <property type="project" value="GO_Central"/>
</dbReference>
<dbReference type="Pfam" id="PF00385">
    <property type="entry name" value="Chromo"/>
    <property type="match status" value="1"/>
</dbReference>
<dbReference type="PANTHER" id="PTHR47240">
    <property type="entry name" value="CHROMO DOMAIN-CONTAINING PROTEIN LHP1"/>
    <property type="match status" value="1"/>
</dbReference>
<reference evidence="5 6" key="1">
    <citation type="journal article" date="2014" name="Science">
        <title>Plant genetics. Early allopolyploid evolution in the post-Neolithic Brassica napus oilseed genome.</title>
        <authorList>
            <person name="Chalhoub B."/>
            <person name="Denoeud F."/>
            <person name="Liu S."/>
            <person name="Parkin I.A."/>
            <person name="Tang H."/>
            <person name="Wang X."/>
            <person name="Chiquet J."/>
            <person name="Belcram H."/>
            <person name="Tong C."/>
            <person name="Samans B."/>
            <person name="Correa M."/>
            <person name="Da Silva C."/>
            <person name="Just J."/>
            <person name="Falentin C."/>
            <person name="Koh C.S."/>
            <person name="Le Clainche I."/>
            <person name="Bernard M."/>
            <person name="Bento P."/>
            <person name="Noel B."/>
            <person name="Labadie K."/>
            <person name="Alberti A."/>
            <person name="Charles M."/>
            <person name="Arnaud D."/>
            <person name="Guo H."/>
            <person name="Daviaud C."/>
            <person name="Alamery S."/>
            <person name="Jabbari K."/>
            <person name="Zhao M."/>
            <person name="Edger P.P."/>
            <person name="Chelaifa H."/>
            <person name="Tack D."/>
            <person name="Lassalle G."/>
            <person name="Mestiri I."/>
            <person name="Schnel N."/>
            <person name="Le Paslier M.C."/>
            <person name="Fan G."/>
            <person name="Renault V."/>
            <person name="Bayer P.E."/>
            <person name="Golicz A.A."/>
            <person name="Manoli S."/>
            <person name="Lee T.H."/>
            <person name="Thi V.H."/>
            <person name="Chalabi S."/>
            <person name="Hu Q."/>
            <person name="Fan C."/>
            <person name="Tollenaere R."/>
            <person name="Lu Y."/>
            <person name="Battail C."/>
            <person name="Shen J."/>
            <person name="Sidebottom C.H."/>
            <person name="Wang X."/>
            <person name="Canaguier A."/>
            <person name="Chauveau A."/>
            <person name="Berard A."/>
            <person name="Deniot G."/>
            <person name="Guan M."/>
            <person name="Liu Z."/>
            <person name="Sun F."/>
            <person name="Lim Y.P."/>
            <person name="Lyons E."/>
            <person name="Town C.D."/>
            <person name="Bancroft I."/>
            <person name="Wang X."/>
            <person name="Meng J."/>
            <person name="Ma J."/>
            <person name="Pires J.C."/>
            <person name="King G.J."/>
            <person name="Brunel D."/>
            <person name="Delourme R."/>
            <person name="Renard M."/>
            <person name="Aury J.M."/>
            <person name="Adams K.L."/>
            <person name="Batley J."/>
            <person name="Snowdon R.J."/>
            <person name="Tost J."/>
            <person name="Edwards D."/>
            <person name="Zhou Y."/>
            <person name="Hua W."/>
            <person name="Sharpe A.G."/>
            <person name="Paterson A.H."/>
            <person name="Guan C."/>
            <person name="Wincker P."/>
        </authorList>
    </citation>
    <scope>NUCLEOTIDE SEQUENCE [LARGE SCALE GENOMIC DNA]</scope>
    <source>
        <strain evidence="6">cv. Darmor-bzh</strain>
    </source>
</reference>
<dbReference type="Gramene" id="CDY38452">
    <property type="protein sequence ID" value="CDY38452"/>
    <property type="gene ID" value="GSBRNA2T00065893001"/>
</dbReference>
<dbReference type="InterPro" id="IPR017984">
    <property type="entry name" value="Chromo_dom_subgr"/>
</dbReference>
<gene>
    <name evidence="5" type="primary">BnaA10g17060D</name>
    <name evidence="5" type="ORF">GSBRNA2T00065893001</name>
</gene>
<name>A0A078HKP5_BRANA</name>
<protein>
    <submittedName>
        <fullName evidence="5">BnaA10g17060D protein</fullName>
    </submittedName>
</protein>
<sequence length="425" mass="46356">MKGAGVKKKTQVVNDAGEAETAVETAGGSGKRSGDGGFGSDDGGGGDSVLREMGDDRRTEDEEEEDDDEDEEDEEDGGGEGGGGKEERPKLDEGFFEIEAIRRKRVRKGKVQYLIKWRGWPETANTWEPKENLQSIADVIDAFEGSLKPGKPGRKPGRKRKHHGGSNSNTQLKKKQQRLTSTTSHDASERSDSFTSLNNSSLPNIRGPLNDDLCGSGDGEAAYAAANQVEANSSRRSVGMVGEEKDYDPTLSELRGPVINRGGIDNVRPNGLLKVYPKNSCGVIGAKRRKSGSVKRFKQDASTSNNNNSNNHTTTATNDQNVTQELATLDSFGGVARIGNEYPGVLENNNLSQKSKVEELDIAKILKPVKFSSSVTNNVQDVLVTFLALRSDGEEVMVDNRFLKAHNPLLLIEFYEQHLKYNPER</sequence>
<dbReference type="SMART" id="SM00300">
    <property type="entry name" value="ChSh"/>
    <property type="match status" value="1"/>
</dbReference>
<evidence type="ECO:0000256" key="2">
    <source>
        <dbReference type="ARBA" id="ARBA00023242"/>
    </source>
</evidence>
<dbReference type="InterPro" id="IPR023780">
    <property type="entry name" value="Chromo_domain"/>
</dbReference>
<feature type="compositionally biased region" description="Polar residues" evidence="3">
    <location>
        <begin position="193"/>
        <end position="203"/>
    </location>
</feature>
<keyword evidence="2" id="KW-0539">Nucleus</keyword>
<dbReference type="CDD" id="cd00024">
    <property type="entry name" value="CD_CSD"/>
    <property type="match status" value="1"/>
</dbReference>
<accession>A0A078HKP5</accession>
<dbReference type="InterPro" id="IPR008251">
    <property type="entry name" value="Chromo_shadow_dom"/>
</dbReference>
<feature type="compositionally biased region" description="Basic and acidic residues" evidence="3">
    <location>
        <begin position="49"/>
        <end position="60"/>
    </location>
</feature>
<dbReference type="SUPFAM" id="SSF54160">
    <property type="entry name" value="Chromo domain-like"/>
    <property type="match status" value="1"/>
</dbReference>
<proteinExistence type="predicted"/>
<keyword evidence="6" id="KW-1185">Reference proteome</keyword>
<evidence type="ECO:0000313" key="5">
    <source>
        <dbReference type="EMBL" id="CDY38452.1"/>
    </source>
</evidence>
<feature type="region of interest" description="Disordered" evidence="3">
    <location>
        <begin position="1"/>
        <end position="96"/>
    </location>
</feature>
<dbReference type="SMART" id="SM00298">
    <property type="entry name" value="CHROMO"/>
    <property type="match status" value="1"/>
</dbReference>
<evidence type="ECO:0000256" key="3">
    <source>
        <dbReference type="SAM" id="MobiDB-lite"/>
    </source>
</evidence>
<dbReference type="GO" id="GO:0045814">
    <property type="term" value="P:negative regulation of gene expression, epigenetic"/>
    <property type="evidence" value="ECO:0000318"/>
    <property type="project" value="GO_Central"/>
</dbReference>
<evidence type="ECO:0000313" key="6">
    <source>
        <dbReference type="Proteomes" id="UP000028999"/>
    </source>
</evidence>
<dbReference type="EMBL" id="LK032424">
    <property type="protein sequence ID" value="CDY38452.1"/>
    <property type="molecule type" value="Genomic_DNA"/>
</dbReference>
<dbReference type="PANTHER" id="PTHR47240:SF2">
    <property type="entry name" value="CHROMO DOMAIN-CONTAINING PROTEIN LHP1"/>
    <property type="match status" value="1"/>
</dbReference>
<organism evidence="5 6">
    <name type="scientific">Brassica napus</name>
    <name type="common">Rape</name>
    <dbReference type="NCBI Taxonomy" id="3708"/>
    <lineage>
        <taxon>Eukaryota</taxon>
        <taxon>Viridiplantae</taxon>
        <taxon>Streptophyta</taxon>
        <taxon>Embryophyta</taxon>
        <taxon>Tracheophyta</taxon>
        <taxon>Spermatophyta</taxon>
        <taxon>Magnoliopsida</taxon>
        <taxon>eudicotyledons</taxon>
        <taxon>Gunneridae</taxon>
        <taxon>Pentapetalae</taxon>
        <taxon>rosids</taxon>
        <taxon>malvids</taxon>
        <taxon>Brassicales</taxon>
        <taxon>Brassicaceae</taxon>
        <taxon>Brassiceae</taxon>
        <taxon>Brassica</taxon>
    </lineage>
</organism>
<feature type="region of interest" description="Disordered" evidence="3">
    <location>
        <begin position="288"/>
        <end position="320"/>
    </location>
</feature>
<dbReference type="AlphaFoldDB" id="A0A078HKP5"/>
<feature type="compositionally biased region" description="Basic residues" evidence="3">
    <location>
        <begin position="151"/>
        <end position="164"/>
    </location>
</feature>
<dbReference type="OMA" id="FYEQHIQ"/>
<feature type="region of interest" description="Disordered" evidence="3">
    <location>
        <begin position="228"/>
        <end position="254"/>
    </location>
</feature>
<feature type="compositionally biased region" description="Basic residues" evidence="3">
    <location>
        <begin position="1"/>
        <end position="10"/>
    </location>
</feature>
<dbReference type="Proteomes" id="UP000028999">
    <property type="component" value="Unassembled WGS sequence"/>
</dbReference>
<comment type="subcellular location">
    <subcellularLocation>
        <location evidence="1">Nucleus</location>
    </subcellularLocation>
</comment>
<dbReference type="PROSITE" id="PS00598">
    <property type="entry name" value="CHROMO_1"/>
    <property type="match status" value="1"/>
</dbReference>
<dbReference type="GO" id="GO:0045892">
    <property type="term" value="P:negative regulation of DNA-templated transcription"/>
    <property type="evidence" value="ECO:0000318"/>
    <property type="project" value="GO_Central"/>
</dbReference>
<evidence type="ECO:0000259" key="4">
    <source>
        <dbReference type="PROSITE" id="PS50013"/>
    </source>
</evidence>
<dbReference type="InterPro" id="IPR016197">
    <property type="entry name" value="Chromo-like_dom_sf"/>
</dbReference>
<dbReference type="InterPro" id="IPR023779">
    <property type="entry name" value="Chromodomain_CS"/>
</dbReference>
<dbReference type="InterPro" id="IPR044251">
    <property type="entry name" value="LHP1-like"/>
</dbReference>
<dbReference type="STRING" id="3708.A0A078HKP5"/>
<dbReference type="InterPro" id="IPR000953">
    <property type="entry name" value="Chromo/chromo_shadow_dom"/>
</dbReference>
<dbReference type="GO" id="GO:0003682">
    <property type="term" value="F:chromatin binding"/>
    <property type="evidence" value="ECO:0000318"/>
    <property type="project" value="GO_Central"/>
</dbReference>
<evidence type="ECO:0000256" key="1">
    <source>
        <dbReference type="ARBA" id="ARBA00004123"/>
    </source>
</evidence>
<feature type="domain" description="Chromo" evidence="4">
    <location>
        <begin position="96"/>
        <end position="144"/>
    </location>
</feature>
<dbReference type="PRINTS" id="PR00504">
    <property type="entry name" value="CHROMODOMAIN"/>
</dbReference>
<feature type="compositionally biased region" description="Gly residues" evidence="3">
    <location>
        <begin position="27"/>
        <end position="47"/>
    </location>
</feature>
<feature type="compositionally biased region" description="Basic and acidic residues" evidence="3">
    <location>
        <begin position="83"/>
        <end position="93"/>
    </location>
</feature>
<dbReference type="PaxDb" id="3708-A0A078HKP5"/>
<feature type="compositionally biased region" description="Low complexity" evidence="3">
    <location>
        <begin position="301"/>
        <end position="318"/>
    </location>
</feature>
<dbReference type="PROSITE" id="PS50013">
    <property type="entry name" value="CHROMO_2"/>
    <property type="match status" value="1"/>
</dbReference>
<dbReference type="GO" id="GO:0000792">
    <property type="term" value="C:heterochromatin"/>
    <property type="evidence" value="ECO:0007669"/>
    <property type="project" value="UniProtKB-ARBA"/>
</dbReference>